<feature type="signal peptide" evidence="1">
    <location>
        <begin position="1"/>
        <end position="22"/>
    </location>
</feature>
<name>A0A368N2G0_9FLAO</name>
<organism evidence="2 3">
    <name type="scientific">Chryseobacterium lacus</name>
    <dbReference type="NCBI Taxonomy" id="2058346"/>
    <lineage>
        <taxon>Bacteria</taxon>
        <taxon>Pseudomonadati</taxon>
        <taxon>Bacteroidota</taxon>
        <taxon>Flavobacteriia</taxon>
        <taxon>Flavobacteriales</taxon>
        <taxon>Weeksellaceae</taxon>
        <taxon>Chryseobacterium group</taxon>
        <taxon>Chryseobacterium</taxon>
    </lineage>
</organism>
<dbReference type="RefSeq" id="WP_114302453.1">
    <property type="nucleotide sequence ID" value="NZ_QPIE01000001.1"/>
</dbReference>
<sequence length="185" mass="20486">MKNILNIAVLFSLAFLMFSCRGNDVPEDIHEHEEIEKVTLTVTESGNTGNVQIISYIGGNADSPLMLENGKTYSVSVDFFHKHDGEYESMLDEIIEEKDQHFITYEFGGITANLMRTDGDVVRNDGKKLGLKTEWSITSAPVSAKVFIKLYHQSVAVDDHFPSASNQQGKVTGGEADADIKIDIQ</sequence>
<dbReference type="OrthoDB" id="1452588at2"/>
<comment type="caution">
    <text evidence="2">The sequence shown here is derived from an EMBL/GenBank/DDBJ whole genome shotgun (WGS) entry which is preliminary data.</text>
</comment>
<dbReference type="EMBL" id="QPIE01000001">
    <property type="protein sequence ID" value="RCU44678.1"/>
    <property type="molecule type" value="Genomic_DNA"/>
</dbReference>
<evidence type="ECO:0000313" key="3">
    <source>
        <dbReference type="Proteomes" id="UP000252172"/>
    </source>
</evidence>
<dbReference type="PROSITE" id="PS51257">
    <property type="entry name" value="PROKAR_LIPOPROTEIN"/>
    <property type="match status" value="1"/>
</dbReference>
<protein>
    <recommendedName>
        <fullName evidence="4">Type 1 periplasmic binding fold superfamily protein</fullName>
    </recommendedName>
</protein>
<evidence type="ECO:0000256" key="1">
    <source>
        <dbReference type="SAM" id="SignalP"/>
    </source>
</evidence>
<evidence type="ECO:0008006" key="4">
    <source>
        <dbReference type="Google" id="ProtNLM"/>
    </source>
</evidence>
<proteinExistence type="predicted"/>
<evidence type="ECO:0000313" key="2">
    <source>
        <dbReference type="EMBL" id="RCU44678.1"/>
    </source>
</evidence>
<gene>
    <name evidence="2" type="ORF">DQ356_00135</name>
</gene>
<dbReference type="Proteomes" id="UP000252172">
    <property type="component" value="Unassembled WGS sequence"/>
</dbReference>
<reference evidence="2 3" key="1">
    <citation type="submission" date="2018-07" db="EMBL/GenBank/DDBJ databases">
        <title>Chryseobacterium lacus sp. nov., isolated from lake water.</title>
        <authorList>
            <person name="Li C.-M."/>
        </authorList>
    </citation>
    <scope>NUCLEOTIDE SEQUENCE [LARGE SCALE GENOMIC DNA]</scope>
    <source>
        <strain evidence="2 3">YLOS41</strain>
    </source>
</reference>
<keyword evidence="3" id="KW-1185">Reference proteome</keyword>
<accession>A0A368N2G0</accession>
<feature type="chain" id="PRO_5016811086" description="Type 1 periplasmic binding fold superfamily protein" evidence="1">
    <location>
        <begin position="23"/>
        <end position="185"/>
    </location>
</feature>
<keyword evidence="1" id="KW-0732">Signal</keyword>
<dbReference type="AlphaFoldDB" id="A0A368N2G0"/>